<evidence type="ECO:0000313" key="7">
    <source>
        <dbReference type="EMBL" id="MDX5930517.1"/>
    </source>
</evidence>
<dbReference type="InterPro" id="IPR009056">
    <property type="entry name" value="Cyt_c-like_dom"/>
</dbReference>
<reference evidence="7 8" key="1">
    <citation type="submission" date="2023-11" db="EMBL/GenBank/DDBJ databases">
        <title>MicrobeMod: A computational toolkit for identifying prokaryotic methylation and restriction-modification with nanopore sequencing.</title>
        <authorList>
            <person name="Crits-Christoph A."/>
            <person name="Kang S.C."/>
            <person name="Lee H."/>
            <person name="Ostrov N."/>
        </authorList>
    </citation>
    <scope>NUCLEOTIDE SEQUENCE [LARGE SCALE GENOMIC DNA]</scope>
    <source>
        <strain evidence="7 8">DSMZ 700</strain>
    </source>
</reference>
<dbReference type="Pfam" id="PF21342">
    <property type="entry name" value="SoxA-TsdA_cyt-c"/>
    <property type="match status" value="1"/>
</dbReference>
<feature type="domain" description="Cytochrome c" evidence="6">
    <location>
        <begin position="37"/>
        <end position="148"/>
    </location>
</feature>
<protein>
    <submittedName>
        <fullName evidence="7">Cytochrome C</fullName>
    </submittedName>
</protein>
<dbReference type="RefSeq" id="WP_319613462.1">
    <property type="nucleotide sequence ID" value="NZ_JAWXYB010000018.1"/>
</dbReference>
<dbReference type="GO" id="GO:0020037">
    <property type="term" value="F:heme binding"/>
    <property type="evidence" value="ECO:0007669"/>
    <property type="project" value="InterPro"/>
</dbReference>
<dbReference type="Gene3D" id="1.10.760.10">
    <property type="entry name" value="Cytochrome c-like domain"/>
    <property type="match status" value="1"/>
</dbReference>
<evidence type="ECO:0000256" key="3">
    <source>
        <dbReference type="ARBA" id="ARBA00023004"/>
    </source>
</evidence>
<dbReference type="SUPFAM" id="SSF46626">
    <property type="entry name" value="Cytochrome c"/>
    <property type="match status" value="1"/>
</dbReference>
<evidence type="ECO:0000259" key="6">
    <source>
        <dbReference type="PROSITE" id="PS51007"/>
    </source>
</evidence>
<evidence type="ECO:0000256" key="4">
    <source>
        <dbReference type="PROSITE-ProRule" id="PRU00433"/>
    </source>
</evidence>
<keyword evidence="5" id="KW-0732">Signal</keyword>
<proteinExistence type="predicted"/>
<dbReference type="PROSITE" id="PS51007">
    <property type="entry name" value="CYTC"/>
    <property type="match status" value="1"/>
</dbReference>
<comment type="caution">
    <text evidence="7">The sequence shown here is derived from an EMBL/GenBank/DDBJ whole genome shotgun (WGS) entry which is preliminary data.</text>
</comment>
<sequence>MMYRRIAAIAVLASGMVASATAGAATTPEAKITPMQQAIDQGAAIFKSDRFGSTRTWIPDMAFHSKPVTCDSCHSNGGKTVGVMPTGAKIPSLIGTAADFPRYNAKAHEVFTLQRQLVHCIRAGIGGAAPAYNSPVMVDLEVYLISLSRHATMGRNVK</sequence>
<keyword evidence="1 4" id="KW-0349">Heme</keyword>
<dbReference type="GO" id="GO:0046872">
    <property type="term" value="F:metal ion binding"/>
    <property type="evidence" value="ECO:0007669"/>
    <property type="project" value="UniProtKB-KW"/>
</dbReference>
<evidence type="ECO:0000256" key="1">
    <source>
        <dbReference type="ARBA" id="ARBA00022617"/>
    </source>
</evidence>
<evidence type="ECO:0000256" key="5">
    <source>
        <dbReference type="SAM" id="SignalP"/>
    </source>
</evidence>
<organism evidence="7 8">
    <name type="scientific">Acidiphilium acidophilum</name>
    <name type="common">Thiobacillus acidophilus</name>
    <dbReference type="NCBI Taxonomy" id="76588"/>
    <lineage>
        <taxon>Bacteria</taxon>
        <taxon>Pseudomonadati</taxon>
        <taxon>Pseudomonadota</taxon>
        <taxon>Alphaproteobacteria</taxon>
        <taxon>Acetobacterales</taxon>
        <taxon>Acidocellaceae</taxon>
        <taxon>Acidiphilium</taxon>
    </lineage>
</organism>
<dbReference type="InterPro" id="IPR036909">
    <property type="entry name" value="Cyt_c-like_dom_sf"/>
</dbReference>
<feature type="signal peptide" evidence="5">
    <location>
        <begin position="1"/>
        <end position="24"/>
    </location>
</feature>
<dbReference type="Proteomes" id="UP001279553">
    <property type="component" value="Unassembled WGS sequence"/>
</dbReference>
<dbReference type="GO" id="GO:0009055">
    <property type="term" value="F:electron transfer activity"/>
    <property type="evidence" value="ECO:0007669"/>
    <property type="project" value="InterPro"/>
</dbReference>
<keyword evidence="2 4" id="KW-0479">Metal-binding</keyword>
<gene>
    <name evidence="7" type="ORF">SIL87_07050</name>
</gene>
<accession>A0AAW9DQB5</accession>
<dbReference type="AlphaFoldDB" id="A0AAW9DQB5"/>
<evidence type="ECO:0000313" key="8">
    <source>
        <dbReference type="Proteomes" id="UP001279553"/>
    </source>
</evidence>
<feature type="chain" id="PRO_5043914362" evidence="5">
    <location>
        <begin position="25"/>
        <end position="158"/>
    </location>
</feature>
<name>A0AAW9DQB5_ACIAO</name>
<dbReference type="EMBL" id="JAWXYB010000018">
    <property type="protein sequence ID" value="MDX5930517.1"/>
    <property type="molecule type" value="Genomic_DNA"/>
</dbReference>
<keyword evidence="3 4" id="KW-0408">Iron</keyword>
<evidence type="ECO:0000256" key="2">
    <source>
        <dbReference type="ARBA" id="ARBA00022723"/>
    </source>
</evidence>
<keyword evidence="8" id="KW-1185">Reference proteome</keyword>